<dbReference type="EMBL" id="CM042045">
    <property type="protein sequence ID" value="KAI3683227.1"/>
    <property type="molecule type" value="Genomic_DNA"/>
</dbReference>
<accession>A0ACB8YDF0</accession>
<organism evidence="1 2">
    <name type="scientific">Smallanthus sonchifolius</name>
    <dbReference type="NCBI Taxonomy" id="185202"/>
    <lineage>
        <taxon>Eukaryota</taxon>
        <taxon>Viridiplantae</taxon>
        <taxon>Streptophyta</taxon>
        <taxon>Embryophyta</taxon>
        <taxon>Tracheophyta</taxon>
        <taxon>Spermatophyta</taxon>
        <taxon>Magnoliopsida</taxon>
        <taxon>eudicotyledons</taxon>
        <taxon>Gunneridae</taxon>
        <taxon>Pentapetalae</taxon>
        <taxon>asterids</taxon>
        <taxon>campanulids</taxon>
        <taxon>Asterales</taxon>
        <taxon>Asteraceae</taxon>
        <taxon>Asteroideae</taxon>
        <taxon>Heliantheae alliance</taxon>
        <taxon>Millerieae</taxon>
        <taxon>Smallanthus</taxon>
    </lineage>
</organism>
<protein>
    <submittedName>
        <fullName evidence="1">Uncharacterized protein</fullName>
    </submittedName>
</protein>
<comment type="caution">
    <text evidence="1">The sequence shown here is derived from an EMBL/GenBank/DDBJ whole genome shotgun (WGS) entry which is preliminary data.</text>
</comment>
<gene>
    <name evidence="1" type="ORF">L1987_83727</name>
</gene>
<name>A0ACB8YDF0_9ASTR</name>
<keyword evidence="2" id="KW-1185">Reference proteome</keyword>
<evidence type="ECO:0000313" key="2">
    <source>
        <dbReference type="Proteomes" id="UP001056120"/>
    </source>
</evidence>
<reference evidence="1 2" key="2">
    <citation type="journal article" date="2022" name="Mol. Ecol. Resour.">
        <title>The genomes of chicory, endive, great burdock and yacon provide insights into Asteraceae paleo-polyploidization history and plant inulin production.</title>
        <authorList>
            <person name="Fan W."/>
            <person name="Wang S."/>
            <person name="Wang H."/>
            <person name="Wang A."/>
            <person name="Jiang F."/>
            <person name="Liu H."/>
            <person name="Zhao H."/>
            <person name="Xu D."/>
            <person name="Zhang Y."/>
        </authorList>
    </citation>
    <scope>NUCLEOTIDE SEQUENCE [LARGE SCALE GENOMIC DNA]</scope>
    <source>
        <strain evidence="2">cv. Yunnan</strain>
        <tissue evidence="1">Leaves</tissue>
    </source>
</reference>
<proteinExistence type="predicted"/>
<dbReference type="Proteomes" id="UP001056120">
    <property type="component" value="Linkage Group LG28"/>
</dbReference>
<reference evidence="2" key="1">
    <citation type="journal article" date="2022" name="Mol. Ecol. Resour.">
        <title>The genomes of chicory, endive, great burdock and yacon provide insights into Asteraceae palaeo-polyploidization history and plant inulin production.</title>
        <authorList>
            <person name="Fan W."/>
            <person name="Wang S."/>
            <person name="Wang H."/>
            <person name="Wang A."/>
            <person name="Jiang F."/>
            <person name="Liu H."/>
            <person name="Zhao H."/>
            <person name="Xu D."/>
            <person name="Zhang Y."/>
        </authorList>
    </citation>
    <scope>NUCLEOTIDE SEQUENCE [LARGE SCALE GENOMIC DNA]</scope>
    <source>
        <strain evidence="2">cv. Yunnan</strain>
    </source>
</reference>
<sequence>MYGIPYQYDVFLSFRGVDTRLSFTNHLHKALVDANLTTFLDDEEIETGEPLKPELESSIESSRASIIVLSSNYASSTWCLDELVLILEQHRSFNRIVIPIFYHVEPTDVRKKQGSFAEAMAKNEQRMETETDADKRNQWGQKIELWKRALTQVADLKGKDAKGRKEADLIEEVVTEIHSRLGVPLTITLPLLIGMDYYIDLISSWLTDGSCHTADILTVVGMSGLGKHL</sequence>
<evidence type="ECO:0000313" key="1">
    <source>
        <dbReference type="EMBL" id="KAI3683227.1"/>
    </source>
</evidence>